<accession>A0A834FZA3</accession>
<dbReference type="GO" id="GO:0003924">
    <property type="term" value="F:GTPase activity"/>
    <property type="evidence" value="ECO:0007669"/>
    <property type="project" value="UniProtKB-UniRule"/>
</dbReference>
<dbReference type="OrthoDB" id="1074at2759"/>
<dbReference type="EC" id="3.6.5.n1" evidence="8"/>
<dbReference type="AlphaFoldDB" id="A0A834FZA3"/>
<sequence length="676" mass="75531">MLHYKYFRGPNPPLISLSDEELHMLQITKVKVFDIRLGFDRKPSNGLFEKSFKYPHKDNANSIDLSQYPTERIRNFSIIAHVDHGKSTLADRLLELTGTIKRGHGQPQYLDKLQVERERGITVKAQTATMFYDHKFQGANDIDVQEPHRFLLNLIDTPGHVDFSYEVSRSLAACQGALLVVDAAQGVQAQTVANFYLAFESNLTIIPVINKIDQPTADPDRVKAQLKYMFDLDPNDALLTSAKTGQGLEYVLPAVIERMPPPPGNCNSPLRMLLLDSYYDEYKGVICHVAVVDGTLRKGDKISSAATGQSYEVLDVGIMHPELMPTGVLLTGQVGYVVSGMRSTKEARVGDTLHQSRSIVEPLPGFKPVKHMVFSGVYPVDGSNFEALNHAIERLTCNDASVSVTKESSTALGLGFRCGFLGLLHMDVFHQRLEQEYGAHVISTVPTVPYIFEYSDGSKVQVQNPAALPSNSKQRVTATWEPTVIATIIIPSEYVGPVITLCSERRGEQLEYTFIDSQRALMKYRLPLREIVVDFYNELKSITSGYASFDYEDSEYQASDLVKLDLLLNGQPIDAMAAIVHNLKAQRLGRDLVEKLKKFIDRQMFEITIQAAIGSKVVARETVSAMRKNVLAKCYGGDVTRKRKLLEKQKEGKKRMKRVGSVDIPQEAFHELLKGS</sequence>
<dbReference type="PANTHER" id="PTHR43512">
    <property type="entry name" value="TRANSLATION FACTOR GUF1-RELATED"/>
    <property type="match status" value="1"/>
</dbReference>
<organism evidence="10 11">
    <name type="scientific">Rhododendron simsii</name>
    <name type="common">Sims's rhododendron</name>
    <dbReference type="NCBI Taxonomy" id="118357"/>
    <lineage>
        <taxon>Eukaryota</taxon>
        <taxon>Viridiplantae</taxon>
        <taxon>Streptophyta</taxon>
        <taxon>Embryophyta</taxon>
        <taxon>Tracheophyta</taxon>
        <taxon>Spermatophyta</taxon>
        <taxon>Magnoliopsida</taxon>
        <taxon>eudicotyledons</taxon>
        <taxon>Gunneridae</taxon>
        <taxon>Pentapetalae</taxon>
        <taxon>asterids</taxon>
        <taxon>Ericales</taxon>
        <taxon>Ericaceae</taxon>
        <taxon>Ericoideae</taxon>
        <taxon>Rhodoreae</taxon>
        <taxon>Rhododendron</taxon>
    </lineage>
</organism>
<keyword evidence="7 8" id="KW-0472">Membrane</keyword>
<dbReference type="SUPFAM" id="SSF54980">
    <property type="entry name" value="EF-G C-terminal domain-like"/>
    <property type="match status" value="2"/>
</dbReference>
<feature type="domain" description="Tr-type G" evidence="9">
    <location>
        <begin position="71"/>
        <end position="263"/>
    </location>
</feature>
<dbReference type="FunFam" id="3.30.70.870:FF:000004">
    <property type="entry name" value="Translation factor GUF1, mitochondrial"/>
    <property type="match status" value="1"/>
</dbReference>
<dbReference type="InterPro" id="IPR000795">
    <property type="entry name" value="T_Tr_GTP-bd_dom"/>
</dbReference>
<evidence type="ECO:0000256" key="7">
    <source>
        <dbReference type="ARBA" id="ARBA00023136"/>
    </source>
</evidence>
<dbReference type="GO" id="GO:0006412">
    <property type="term" value="P:translation"/>
    <property type="evidence" value="ECO:0007669"/>
    <property type="project" value="UniProtKB-KW"/>
</dbReference>
<comment type="caution">
    <text evidence="10">The sequence shown here is derived from an EMBL/GenBank/DDBJ whole genome shotgun (WGS) entry which is preliminary data.</text>
</comment>
<dbReference type="GO" id="GO:0005743">
    <property type="term" value="C:mitochondrial inner membrane"/>
    <property type="evidence" value="ECO:0007669"/>
    <property type="project" value="UniProtKB-SubCell"/>
</dbReference>
<evidence type="ECO:0000313" key="10">
    <source>
        <dbReference type="EMBL" id="KAF7115432.1"/>
    </source>
</evidence>
<gene>
    <name evidence="10" type="ORF">RHSIM_RhsimUnG0056200</name>
</gene>
<keyword evidence="6 8" id="KW-0342">GTP-binding</keyword>
<reference evidence="10" key="1">
    <citation type="submission" date="2019-11" db="EMBL/GenBank/DDBJ databases">
        <authorList>
            <person name="Liu Y."/>
            <person name="Hou J."/>
            <person name="Li T.-Q."/>
            <person name="Guan C.-H."/>
            <person name="Wu X."/>
            <person name="Wu H.-Z."/>
            <person name="Ling F."/>
            <person name="Zhang R."/>
            <person name="Shi X.-G."/>
            <person name="Ren J.-P."/>
            <person name="Chen E.-F."/>
            <person name="Sun J.-M."/>
        </authorList>
    </citation>
    <scope>NUCLEOTIDE SEQUENCE</scope>
    <source>
        <strain evidence="10">Adult_tree_wgs_1</strain>
        <tissue evidence="10">Leaves</tissue>
    </source>
</reference>
<dbReference type="NCBIfam" id="TIGR01393">
    <property type="entry name" value="lepA"/>
    <property type="match status" value="1"/>
</dbReference>
<evidence type="ECO:0000256" key="8">
    <source>
        <dbReference type="HAMAP-Rule" id="MF_03137"/>
    </source>
</evidence>
<dbReference type="InterPro" id="IPR005225">
    <property type="entry name" value="Small_GTP-bd"/>
</dbReference>
<dbReference type="InterPro" id="IPR004161">
    <property type="entry name" value="EFTu-like_2"/>
</dbReference>
<dbReference type="HAMAP" id="MF_00071">
    <property type="entry name" value="LepA"/>
    <property type="match status" value="1"/>
</dbReference>
<dbReference type="CDD" id="cd03709">
    <property type="entry name" value="lepA_C"/>
    <property type="match status" value="1"/>
</dbReference>
<dbReference type="InterPro" id="IPR006297">
    <property type="entry name" value="EF-4"/>
</dbReference>
<dbReference type="PROSITE" id="PS51722">
    <property type="entry name" value="G_TR_2"/>
    <property type="match status" value="1"/>
</dbReference>
<dbReference type="PRINTS" id="PR00315">
    <property type="entry name" value="ELONGATNFCT"/>
</dbReference>
<comment type="function">
    <text evidence="8">Promotes mitochondrial protein synthesis. May act as a fidelity factor of the translation reaction, by catalyzing a one-codon backward translocation of tRNAs on improperly translocated ribosomes. Binds to mitochondrial ribosomes in a GTP-dependent manner.</text>
</comment>
<keyword evidence="5 8" id="KW-0496">Mitochondrion</keyword>
<dbReference type="InterPro" id="IPR013842">
    <property type="entry name" value="LepA_CTD"/>
</dbReference>
<dbReference type="InterPro" id="IPR031157">
    <property type="entry name" value="G_TR_CS"/>
</dbReference>
<evidence type="ECO:0000256" key="1">
    <source>
        <dbReference type="ARBA" id="ARBA00005454"/>
    </source>
</evidence>
<dbReference type="GO" id="GO:0005525">
    <property type="term" value="F:GTP binding"/>
    <property type="evidence" value="ECO:0007669"/>
    <property type="project" value="UniProtKB-UniRule"/>
</dbReference>
<comment type="subcellular location">
    <subcellularLocation>
        <location evidence="8">Mitochondrion inner membrane</location>
        <topology evidence="8">Peripheral membrane protein</topology>
        <orientation evidence="8">Matrix side</orientation>
    </subcellularLocation>
</comment>
<dbReference type="Gene3D" id="3.30.70.870">
    <property type="entry name" value="Elongation Factor G (Translational Gtpase), domain 3"/>
    <property type="match status" value="1"/>
</dbReference>
<keyword evidence="8" id="KW-0648">Protein biosynthesis</keyword>
<keyword evidence="4 8" id="KW-0378">Hydrolase</keyword>
<keyword evidence="11" id="KW-1185">Reference proteome</keyword>
<dbReference type="FunFam" id="2.40.30.10:FF:000015">
    <property type="entry name" value="Translation factor GUF1, mitochondrial"/>
    <property type="match status" value="1"/>
</dbReference>
<dbReference type="FunFam" id="3.30.70.2570:FF:000001">
    <property type="entry name" value="Translation factor GUF1, mitochondrial"/>
    <property type="match status" value="1"/>
</dbReference>
<dbReference type="Gene3D" id="3.30.70.2570">
    <property type="entry name" value="Elongation factor 4, C-terminal domain"/>
    <property type="match status" value="1"/>
</dbReference>
<dbReference type="SUPFAM" id="SSF50447">
    <property type="entry name" value="Translation proteins"/>
    <property type="match status" value="1"/>
</dbReference>
<dbReference type="GO" id="GO:0045727">
    <property type="term" value="P:positive regulation of translation"/>
    <property type="evidence" value="ECO:0007669"/>
    <property type="project" value="UniProtKB-UniRule"/>
</dbReference>
<evidence type="ECO:0000313" key="11">
    <source>
        <dbReference type="Proteomes" id="UP000626092"/>
    </source>
</evidence>
<dbReference type="PANTHER" id="PTHR43512:SF7">
    <property type="entry name" value="TRANSLATION FACTOR GUF1, MITOCHONDRIAL"/>
    <property type="match status" value="1"/>
</dbReference>
<feature type="binding site" evidence="8">
    <location>
        <begin position="210"/>
        <end position="213"/>
    </location>
    <ligand>
        <name>GTP</name>
        <dbReference type="ChEBI" id="CHEBI:37565"/>
    </ligand>
</feature>
<dbReference type="Gene3D" id="3.40.50.300">
    <property type="entry name" value="P-loop containing nucleotide triphosphate hydrolases"/>
    <property type="match status" value="1"/>
</dbReference>
<dbReference type="InterPro" id="IPR009000">
    <property type="entry name" value="Transl_B-barrel_sf"/>
</dbReference>
<dbReference type="PROSITE" id="PS00301">
    <property type="entry name" value="G_TR_1"/>
    <property type="match status" value="1"/>
</dbReference>
<dbReference type="InterPro" id="IPR027417">
    <property type="entry name" value="P-loop_NTPase"/>
</dbReference>
<evidence type="ECO:0000256" key="6">
    <source>
        <dbReference type="ARBA" id="ARBA00023134"/>
    </source>
</evidence>
<dbReference type="NCBIfam" id="TIGR00231">
    <property type="entry name" value="small_GTP"/>
    <property type="match status" value="1"/>
</dbReference>
<evidence type="ECO:0000256" key="2">
    <source>
        <dbReference type="ARBA" id="ARBA00022741"/>
    </source>
</evidence>
<dbReference type="Gene3D" id="3.30.70.240">
    <property type="match status" value="1"/>
</dbReference>
<evidence type="ECO:0000256" key="5">
    <source>
        <dbReference type="ARBA" id="ARBA00023128"/>
    </source>
</evidence>
<keyword evidence="3 8" id="KW-0999">Mitochondrion inner membrane</keyword>
<comment type="similarity">
    <text evidence="1">Belongs to the TRAFAC class translation factor GTPase superfamily. Classic translation factor GTPase family. LepA subfamily.</text>
</comment>
<feature type="binding site" evidence="8">
    <location>
        <begin position="156"/>
        <end position="160"/>
    </location>
    <ligand>
        <name>GTP</name>
        <dbReference type="ChEBI" id="CHEBI:37565"/>
    </ligand>
</feature>
<dbReference type="InterPro" id="IPR038363">
    <property type="entry name" value="LepA_C_sf"/>
</dbReference>
<dbReference type="InterPro" id="IPR035647">
    <property type="entry name" value="EFG_III/V"/>
</dbReference>
<dbReference type="GO" id="GO:0005759">
    <property type="term" value="C:mitochondrial matrix"/>
    <property type="evidence" value="ECO:0007669"/>
    <property type="project" value="UniProtKB-UniRule"/>
</dbReference>
<evidence type="ECO:0000256" key="3">
    <source>
        <dbReference type="ARBA" id="ARBA00022792"/>
    </source>
</evidence>
<dbReference type="Pfam" id="PF00009">
    <property type="entry name" value="GTP_EFTU"/>
    <property type="match status" value="1"/>
</dbReference>
<dbReference type="SUPFAM" id="SSF52540">
    <property type="entry name" value="P-loop containing nucleoside triphosphate hydrolases"/>
    <property type="match status" value="1"/>
</dbReference>
<dbReference type="FunFam" id="3.40.50.300:FF:000078">
    <property type="entry name" value="Elongation factor 4"/>
    <property type="match status" value="1"/>
</dbReference>
<dbReference type="Pfam" id="PF00679">
    <property type="entry name" value="EFG_C"/>
    <property type="match status" value="1"/>
</dbReference>
<proteinExistence type="inferred from homology"/>
<dbReference type="Proteomes" id="UP000626092">
    <property type="component" value="Unassembled WGS sequence"/>
</dbReference>
<dbReference type="EMBL" id="WJXA01000145">
    <property type="protein sequence ID" value="KAF7115432.1"/>
    <property type="molecule type" value="Genomic_DNA"/>
</dbReference>
<dbReference type="InterPro" id="IPR000640">
    <property type="entry name" value="EFG_V-like"/>
</dbReference>
<feature type="binding site" evidence="8">
    <location>
        <begin position="80"/>
        <end position="87"/>
    </location>
    <ligand>
        <name>GTP</name>
        <dbReference type="ChEBI" id="CHEBI:37565"/>
    </ligand>
</feature>
<keyword evidence="2 8" id="KW-0547">Nucleotide-binding</keyword>
<evidence type="ECO:0000256" key="4">
    <source>
        <dbReference type="ARBA" id="ARBA00022801"/>
    </source>
</evidence>
<evidence type="ECO:0000259" key="9">
    <source>
        <dbReference type="PROSITE" id="PS51722"/>
    </source>
</evidence>
<dbReference type="Gene3D" id="2.40.30.10">
    <property type="entry name" value="Translation factors"/>
    <property type="match status" value="1"/>
</dbReference>
<dbReference type="CDD" id="cd16260">
    <property type="entry name" value="EF4_III"/>
    <property type="match status" value="1"/>
</dbReference>
<dbReference type="InterPro" id="IPR035654">
    <property type="entry name" value="LepA_IV"/>
</dbReference>
<dbReference type="GO" id="GO:0097177">
    <property type="term" value="F:mitochondrial ribosome binding"/>
    <property type="evidence" value="ECO:0007669"/>
    <property type="project" value="TreeGrafter"/>
</dbReference>
<protein>
    <recommendedName>
        <fullName evidence="8">Translation factor GUF1 homolog, mitochondrial</fullName>
        <ecNumber evidence="8">3.6.5.n1</ecNumber>
    </recommendedName>
    <alternativeName>
        <fullName evidence="8">Elongation factor 4 homolog</fullName>
        <shortName evidence="8">EF-4</shortName>
    </alternativeName>
    <alternativeName>
        <fullName evidence="8">GTPase GUF1 homolog</fullName>
    </alternativeName>
    <alternativeName>
        <fullName evidence="8">Ribosomal back-translocase</fullName>
    </alternativeName>
</protein>
<dbReference type="CDD" id="cd01890">
    <property type="entry name" value="LepA"/>
    <property type="match status" value="1"/>
</dbReference>
<comment type="catalytic activity">
    <reaction evidence="8">
        <text>GTP + H2O = GDP + phosphate + H(+)</text>
        <dbReference type="Rhea" id="RHEA:19669"/>
        <dbReference type="ChEBI" id="CHEBI:15377"/>
        <dbReference type="ChEBI" id="CHEBI:15378"/>
        <dbReference type="ChEBI" id="CHEBI:37565"/>
        <dbReference type="ChEBI" id="CHEBI:43474"/>
        <dbReference type="ChEBI" id="CHEBI:58189"/>
        <dbReference type="EC" id="3.6.5.n1"/>
    </reaction>
</comment>
<dbReference type="Pfam" id="PF03144">
    <property type="entry name" value="GTP_EFTU_D2"/>
    <property type="match status" value="1"/>
</dbReference>
<dbReference type="FunFam" id="3.30.70.240:FF:000007">
    <property type="entry name" value="Translation factor GUF1, mitochondrial"/>
    <property type="match status" value="1"/>
</dbReference>
<comment type="similarity">
    <text evidence="8">Belongs to the GTP-binding elongation factor family. LepA subfamily.</text>
</comment>
<name>A0A834FZA3_RHOSS</name>
<dbReference type="Pfam" id="PF06421">
    <property type="entry name" value="LepA_C"/>
    <property type="match status" value="1"/>
</dbReference>
<dbReference type="CDD" id="cd03699">
    <property type="entry name" value="EF4_II"/>
    <property type="match status" value="1"/>
</dbReference>